<evidence type="ECO:0000256" key="7">
    <source>
        <dbReference type="ARBA" id="ARBA00023274"/>
    </source>
</evidence>
<reference evidence="13" key="5">
    <citation type="submission" date="2025-05" db="UniProtKB">
        <authorList>
            <consortium name="Ensembl"/>
        </authorList>
    </citation>
    <scope>IDENTIFICATION</scope>
</reference>
<accession>A0A1A8AE30</accession>
<dbReference type="Pfam" id="PF01248">
    <property type="entry name" value="Ribosomal_L7Ae"/>
    <property type="match status" value="1"/>
</dbReference>
<evidence type="ECO:0000259" key="10">
    <source>
        <dbReference type="Pfam" id="PF01248"/>
    </source>
</evidence>
<evidence type="ECO:0000256" key="4">
    <source>
        <dbReference type="ARBA" id="ARBA00022552"/>
    </source>
</evidence>
<reference evidence="13" key="1">
    <citation type="submission" date="2014-08" db="EMBL/GenBank/DDBJ databases">
        <authorList>
            <person name="Senf B."/>
            <person name="Petzold A."/>
            <person name="Downie B.R."/>
            <person name="Koch P."/>
            <person name="Platzer M."/>
        </authorList>
    </citation>
    <scope>NUCLEOTIDE SEQUENCE [LARGE SCALE GENOMIC DNA]</scope>
    <source>
        <strain evidence="13">GRZ</strain>
    </source>
</reference>
<keyword evidence="7 8" id="KW-0687">Ribonucleoprotein</keyword>
<dbReference type="AlphaFoldDB" id="A0A1A8AE30"/>
<comment type="similarity">
    <text evidence="2 8">Belongs to the eukaryotic ribosomal protein eL8 family.</text>
</comment>
<name>A0A1A8AE30_NOTFU</name>
<gene>
    <name evidence="12 13" type="primary">NHP2</name>
    <name evidence="11" type="synonym">nhp2</name>
    <name evidence="11" type="ORF">G4P62_011532</name>
</gene>
<dbReference type="Bgee" id="ENSNFUG00015005456">
    <property type="expression patterns" value="Expressed in caudal fin and 3 other cell types or tissues"/>
</dbReference>
<evidence type="ECO:0000256" key="8">
    <source>
        <dbReference type="RuleBase" id="RU366039"/>
    </source>
</evidence>
<dbReference type="GO" id="GO:0006364">
    <property type="term" value="P:rRNA processing"/>
    <property type="evidence" value="ECO:0007669"/>
    <property type="project" value="UniProtKB-KW"/>
</dbReference>
<keyword evidence="3" id="KW-0690">Ribosome biogenesis</keyword>
<evidence type="ECO:0000256" key="3">
    <source>
        <dbReference type="ARBA" id="ARBA00022517"/>
    </source>
</evidence>
<dbReference type="PANTHER" id="PTHR23105">
    <property type="entry name" value="RIBOSOMAL PROTEIN L7AE FAMILY MEMBER"/>
    <property type="match status" value="1"/>
</dbReference>
<evidence type="ECO:0000256" key="6">
    <source>
        <dbReference type="ARBA" id="ARBA00023242"/>
    </source>
</evidence>
<dbReference type="GO" id="GO:0000398">
    <property type="term" value="P:mRNA splicing, via spliceosome"/>
    <property type="evidence" value="ECO:0007669"/>
    <property type="project" value="UniProtKB-UniRule"/>
</dbReference>
<reference evidence="12" key="3">
    <citation type="submission" date="2016-06" db="EMBL/GenBank/DDBJ databases">
        <title>The genome of a short-lived fish provides insights into sex chromosome evolution and the genetic control of aging.</title>
        <authorList>
            <person name="Reichwald K."/>
            <person name="Felder M."/>
            <person name="Petzold A."/>
            <person name="Koch P."/>
            <person name="Groth M."/>
            <person name="Platzer M."/>
        </authorList>
    </citation>
    <scope>NUCLEOTIDE SEQUENCE</scope>
    <source>
        <tissue evidence="12">Brain</tissue>
    </source>
</reference>
<evidence type="ECO:0000313" key="11">
    <source>
        <dbReference type="EMBL" id="KAF7206737.1"/>
    </source>
</evidence>
<dbReference type="KEGG" id="nfu:107387153"/>
<evidence type="ECO:0000256" key="9">
    <source>
        <dbReference type="SAM" id="MobiDB-lite"/>
    </source>
</evidence>
<dbReference type="CTD" id="55651"/>
<dbReference type="RefSeq" id="XP_015817435.3">
    <property type="nucleotide sequence ID" value="XM_015961949.3"/>
</dbReference>
<dbReference type="SUPFAM" id="SSF55315">
    <property type="entry name" value="L30e-like"/>
    <property type="match status" value="1"/>
</dbReference>
<keyword evidence="4" id="KW-0698">rRNA processing</keyword>
<comment type="function">
    <text evidence="8">Required for ribosome biogenesis. Part of a complex which catalyzes pseudouridylation of rRNA. This involves the isomerization of uridine such that the ribose is subsequently attached to C5, instead of the normal N1. Pseudouridine ('psi') residues may serve to stabilize the conformation of rRNAs.</text>
</comment>
<dbReference type="Proteomes" id="UP000822369">
    <property type="component" value="Chromosome 15"/>
</dbReference>
<dbReference type="EMBL" id="JAAVVJ010000015">
    <property type="protein sequence ID" value="KAF7206737.1"/>
    <property type="molecule type" value="Genomic_DNA"/>
</dbReference>
<dbReference type="GO" id="GO:0031120">
    <property type="term" value="P:snRNA pseudouridine synthesis"/>
    <property type="evidence" value="ECO:0007669"/>
    <property type="project" value="UniProtKB-UniRule"/>
</dbReference>
<dbReference type="InterPro" id="IPR004038">
    <property type="entry name" value="Ribosomal_eL8/eL30/eS12/Gad45"/>
</dbReference>
<dbReference type="EMBL" id="HADY01014256">
    <property type="protein sequence ID" value="SBP52741.1"/>
    <property type="molecule type" value="Transcribed_RNA"/>
</dbReference>
<dbReference type="OMA" id="EDNYEAR"/>
<dbReference type="OrthoDB" id="5364946at2759"/>
<dbReference type="Ensembl" id="ENSNFUT00015011593.1">
    <property type="protein sequence ID" value="ENSNFUP00015011042.1"/>
    <property type="gene ID" value="ENSNFUG00015005456.1"/>
</dbReference>
<dbReference type="GeneTree" id="ENSGT00550000074939"/>
<evidence type="ECO:0000313" key="12">
    <source>
        <dbReference type="EMBL" id="SBP52741.1"/>
    </source>
</evidence>
<dbReference type="Proteomes" id="UP000694548">
    <property type="component" value="Chromosome sgr11"/>
</dbReference>
<dbReference type="PRINTS" id="PR00883">
    <property type="entry name" value="NUCLEARHMG"/>
</dbReference>
<keyword evidence="14" id="KW-1185">Reference proteome</keyword>
<evidence type="ECO:0000313" key="13">
    <source>
        <dbReference type="Ensembl" id="ENSNFUP00015011042.1"/>
    </source>
</evidence>
<dbReference type="InterPro" id="IPR029064">
    <property type="entry name" value="Ribosomal_eL30-like_sf"/>
</dbReference>
<dbReference type="InterPro" id="IPR018492">
    <property type="entry name" value="Ribosomal_eL8/Nhp2"/>
</dbReference>
<dbReference type="InterPro" id="IPR050257">
    <property type="entry name" value="eL8/uL1-like"/>
</dbReference>
<evidence type="ECO:0000256" key="2">
    <source>
        <dbReference type="ARBA" id="ARBA00007337"/>
    </source>
</evidence>
<dbReference type="FunFam" id="3.30.1330.30:FF:000016">
    <property type="entry name" value="H/ACA ribonucleoprotein complex subunit 2"/>
    <property type="match status" value="1"/>
</dbReference>
<reference evidence="11" key="4">
    <citation type="submission" date="2020-03" db="EMBL/GenBank/DDBJ databases">
        <title>Intra-Species Differences in Population Size shape Life History and Genome Evolution.</title>
        <authorList>
            <person name="Willemsen D."/>
            <person name="Cui R."/>
            <person name="Valenzano D.R."/>
        </authorList>
    </citation>
    <scope>NUCLEOTIDE SEQUENCE</scope>
    <source>
        <strain evidence="11">GRZ</strain>
        <tissue evidence="11">Whole</tissue>
    </source>
</reference>
<evidence type="ECO:0000313" key="14">
    <source>
        <dbReference type="Proteomes" id="UP000694548"/>
    </source>
</evidence>
<comment type="subcellular location">
    <subcellularLocation>
        <location evidence="1 8">Nucleus</location>
        <location evidence="1 8">Nucleolus</location>
    </subcellularLocation>
</comment>
<dbReference type="GO" id="GO:0031429">
    <property type="term" value="C:box H/ACA snoRNP complex"/>
    <property type="evidence" value="ECO:0007669"/>
    <property type="project" value="UniProtKB-UniRule"/>
</dbReference>
<dbReference type="Gene3D" id="3.30.1330.30">
    <property type="match status" value="1"/>
</dbReference>
<dbReference type="InterPro" id="IPR002415">
    <property type="entry name" value="H/ACA_rnp_Nhp2-like"/>
</dbReference>
<feature type="region of interest" description="Disordered" evidence="9">
    <location>
        <begin position="1"/>
        <end position="21"/>
    </location>
</feature>
<evidence type="ECO:0000256" key="1">
    <source>
        <dbReference type="ARBA" id="ARBA00004604"/>
    </source>
</evidence>
<feature type="domain" description="Ribosomal protein eL8/eL30/eS12/Gadd45" evidence="10">
    <location>
        <begin position="47"/>
        <end position="139"/>
    </location>
</feature>
<keyword evidence="6 8" id="KW-0539">Nucleus</keyword>
<evidence type="ECO:0000256" key="5">
    <source>
        <dbReference type="ARBA" id="ARBA00022884"/>
    </source>
</evidence>
<dbReference type="GO" id="GO:0003723">
    <property type="term" value="F:RNA binding"/>
    <property type="evidence" value="ECO:0007669"/>
    <property type="project" value="UniProtKB-UniRule"/>
</dbReference>
<dbReference type="GeneID" id="107387153"/>
<proteinExistence type="inferred from homology"/>
<dbReference type="PRINTS" id="PR00881">
    <property type="entry name" value="L7ARS6FAMILY"/>
</dbReference>
<protein>
    <recommendedName>
        <fullName evidence="8">H/ACA ribonucleoprotein complex subunit 2</fullName>
    </recommendedName>
    <alternativeName>
        <fullName evidence="8">Nucleolar protein family A member 2</fullName>
    </alternativeName>
</protein>
<keyword evidence="5 8" id="KW-0694">RNA-binding</keyword>
<sequence>MTKTKKENADPNDSVASAGGSERTYQELVSHLNPISQPLASRKLSKKLYKCVKKAAKVKNIRRGVKEVQKFIKKGEKGIVVLAGDTLPIDVYCHLPIMCEDRSLPYAYVPSKTDLGSSAGSKRPTCVILIKRHEDYQDAYDECLEEVSSLPKPL</sequence>
<dbReference type="EMBL" id="HAEJ01018342">
    <property type="protein sequence ID" value="SBS58799.1"/>
    <property type="molecule type" value="Transcribed_RNA"/>
</dbReference>
<comment type="function">
    <text evidence="8">Common component of the spliceosome and rRNA processing machinery.</text>
</comment>
<organism evidence="12">
    <name type="scientific">Nothobranchius furzeri</name>
    <name type="common">Turquoise killifish</name>
    <dbReference type="NCBI Taxonomy" id="105023"/>
    <lineage>
        <taxon>Eukaryota</taxon>
        <taxon>Metazoa</taxon>
        <taxon>Chordata</taxon>
        <taxon>Craniata</taxon>
        <taxon>Vertebrata</taxon>
        <taxon>Euteleostomi</taxon>
        <taxon>Actinopterygii</taxon>
        <taxon>Neopterygii</taxon>
        <taxon>Teleostei</taxon>
        <taxon>Neoteleostei</taxon>
        <taxon>Acanthomorphata</taxon>
        <taxon>Ovalentaria</taxon>
        <taxon>Atherinomorphae</taxon>
        <taxon>Cyprinodontiformes</taxon>
        <taxon>Nothobranchiidae</taxon>
        <taxon>Nothobranchius</taxon>
    </lineage>
</organism>
<reference evidence="12" key="2">
    <citation type="submission" date="2016-05" db="EMBL/GenBank/DDBJ databases">
        <authorList>
            <person name="Lavstsen T."/>
            <person name="Jespersen J.S."/>
        </authorList>
    </citation>
    <scope>NUCLEOTIDE SEQUENCE</scope>
    <source>
        <tissue evidence="12">Brain</tissue>
    </source>
</reference>